<feature type="domain" description="SpaA-like prealbumin fold" evidence="6">
    <location>
        <begin position="1382"/>
        <end position="1456"/>
    </location>
</feature>
<gene>
    <name evidence="7" type="ORF">BUFA31_16390</name>
</gene>
<dbReference type="SUPFAM" id="SSF49478">
    <property type="entry name" value="Cna protein B-type domain"/>
    <property type="match status" value="11"/>
</dbReference>
<accession>A0ABQ1E0I0</accession>
<comment type="caution">
    <text evidence="7">The sequence shown here is derived from an EMBL/GenBank/DDBJ whole genome shotgun (WGS) entry which is preliminary data.</text>
</comment>
<evidence type="ECO:0000313" key="7">
    <source>
        <dbReference type="EMBL" id="GFO88475.1"/>
    </source>
</evidence>
<dbReference type="EMBL" id="BLYJ01000019">
    <property type="protein sequence ID" value="GFO88475.1"/>
    <property type="molecule type" value="Genomic_DNA"/>
</dbReference>
<evidence type="ECO:0000259" key="5">
    <source>
        <dbReference type="Pfam" id="PF08341"/>
    </source>
</evidence>
<feature type="domain" description="SpaA-like prealbumin fold" evidence="6">
    <location>
        <begin position="712"/>
        <end position="796"/>
    </location>
</feature>
<reference evidence="7 8" key="1">
    <citation type="submission" date="2020-06" db="EMBL/GenBank/DDBJ databases">
        <title>Characterization of fructooligosaccharide metabolism and fructooligosaccharide-degrading enzymes in human commensal butyrate producers.</title>
        <authorList>
            <person name="Tanno H."/>
            <person name="Fujii T."/>
            <person name="Hirano K."/>
            <person name="Maeno S."/>
            <person name="Tonozuka T."/>
            <person name="Sakamoto M."/>
            <person name="Ohkuma M."/>
            <person name="Tochio T."/>
            <person name="Endo A."/>
        </authorList>
    </citation>
    <scope>NUCLEOTIDE SEQUENCE [LARGE SCALE GENOMIC DNA]</scope>
    <source>
        <strain evidence="7 8">JCM 31056</strain>
    </source>
</reference>
<comment type="similarity">
    <text evidence="1">Belongs to the serine-aspartate repeat-containing protein (SDr) family.</text>
</comment>
<feature type="domain" description="SpaA-like prealbumin fold" evidence="6">
    <location>
        <begin position="889"/>
        <end position="981"/>
    </location>
</feature>
<evidence type="ECO:0000256" key="1">
    <source>
        <dbReference type="ARBA" id="ARBA00007257"/>
    </source>
</evidence>
<dbReference type="RefSeq" id="WP_188885870.1">
    <property type="nucleotide sequence ID" value="NZ_BLYJ01000019.1"/>
</dbReference>
<feature type="domain" description="Thioester" evidence="5">
    <location>
        <begin position="76"/>
        <end position="182"/>
    </location>
</feature>
<dbReference type="InterPro" id="IPR041033">
    <property type="entry name" value="SpaA_PFL_dom_1"/>
</dbReference>
<feature type="signal peptide" evidence="4">
    <location>
        <begin position="1"/>
        <end position="25"/>
    </location>
</feature>
<keyword evidence="8" id="KW-1185">Reference proteome</keyword>
<feature type="domain" description="SpaA-like prealbumin fold" evidence="6">
    <location>
        <begin position="1184"/>
        <end position="1267"/>
    </location>
</feature>
<feature type="domain" description="SpaA-like prealbumin fold" evidence="6">
    <location>
        <begin position="442"/>
        <end position="528"/>
    </location>
</feature>
<feature type="domain" description="SpaA-like prealbumin fold" evidence="6">
    <location>
        <begin position="800"/>
        <end position="884"/>
    </location>
</feature>
<feature type="domain" description="SpaA-like prealbumin fold" evidence="6">
    <location>
        <begin position="533"/>
        <end position="616"/>
    </location>
</feature>
<name>A0ABQ1E0I0_9FIRM</name>
<evidence type="ECO:0000256" key="2">
    <source>
        <dbReference type="ARBA" id="ARBA00022525"/>
    </source>
</evidence>
<evidence type="ECO:0000259" key="6">
    <source>
        <dbReference type="Pfam" id="PF17802"/>
    </source>
</evidence>
<feature type="domain" description="SpaA-like prealbumin fold" evidence="6">
    <location>
        <begin position="1271"/>
        <end position="1357"/>
    </location>
</feature>
<feature type="domain" description="SpaA-like prealbumin fold" evidence="6">
    <location>
        <begin position="353"/>
        <end position="439"/>
    </location>
</feature>
<organism evidence="7 8">
    <name type="scientific">Butyricicoccus faecihominis</name>
    <dbReference type="NCBI Taxonomy" id="1712515"/>
    <lineage>
        <taxon>Bacteria</taxon>
        <taxon>Bacillati</taxon>
        <taxon>Bacillota</taxon>
        <taxon>Clostridia</taxon>
        <taxon>Eubacteriales</taxon>
        <taxon>Butyricicoccaceae</taxon>
        <taxon>Butyricicoccus</taxon>
    </lineage>
</organism>
<dbReference type="Pfam" id="PF08341">
    <property type="entry name" value="TED"/>
    <property type="match status" value="1"/>
</dbReference>
<evidence type="ECO:0000256" key="3">
    <source>
        <dbReference type="ARBA" id="ARBA00022729"/>
    </source>
</evidence>
<dbReference type="Pfam" id="PF17802">
    <property type="entry name" value="SpaA"/>
    <property type="match status" value="12"/>
</dbReference>
<feature type="chain" id="PRO_5045592724" evidence="4">
    <location>
        <begin position="26"/>
        <end position="1638"/>
    </location>
</feature>
<dbReference type="Gene3D" id="2.60.40.10">
    <property type="entry name" value="Immunoglobulins"/>
    <property type="match status" value="12"/>
</dbReference>
<feature type="domain" description="SpaA-like prealbumin fold" evidence="6">
    <location>
        <begin position="1082"/>
        <end position="1178"/>
    </location>
</feature>
<dbReference type="PANTHER" id="PTHR36108">
    <property type="entry name" value="COLOSSIN-B-RELATED"/>
    <property type="match status" value="1"/>
</dbReference>
<evidence type="ECO:0000313" key="8">
    <source>
        <dbReference type="Proteomes" id="UP000620147"/>
    </source>
</evidence>
<keyword evidence="3 4" id="KW-0732">Signal</keyword>
<sequence>MRKRLIAILLCISTMLSLCTGFASAASSTIGGALGEVNITNGGYKMSYLSMNGVVRSQSYTYFNFKSASGAIKEIPAYCINPTTKGVPQSVNPGESIKYIANEASSDPKIMGIIANGYPHKGLSELKLDNKQQAYYATKMALWCYLIDDWSIDRLTLNPSLSGAEKERGEKILAAAKNIYKNGIWWNRVPQPTITVTADKDSAYPVTIDGKEYLQQVFTADSETWVCDYDIDIAFTMPDEVPEGTRIVDMNNNDITKIRTSSNGASYAGQFKVLYPKDSVNDQTGAVQMSLHANVYKYAIYYALCAETSKYGTLQRYMCDTDPTTEIRQSTFSRYSAAPSDTPDEPETPTETTLIINKVETGTNTPLSGATFEVKAPDGTVLGSFVTDASGKIIVPLTLSGQYAITEKAAPKWHLLGAETTKTVSVDYGNTATVTFENAPYGNLRVDKIDADSGASLAGATVEIKHIESGVTQTGTTDLGGSVYFDKLKPGAYQVREVSAPGGYVKDDQTYTVNVTSGTETSFVLKNQAKPGLIITKYDEQTHEVLPDVTFEVTRDTVLIGSFSTDEMGQIRLTDLQPGTYLVKEVSTSAGYVLDSTPQQIELTAGGGIKTLTFFNTVKPGIHIIKADSRTMEPLTNVKFRISLVGGTFSKEYVTDKNGEIDLTALEPGAYTVEEITAPNGYLMDDDKRVIQINAGENARFVFTNTEKPVLSVVKYDAENDSYLAGATFRIAKIEDGSHYLDRVTDTNGRISISDLEPGVYSVKEIAAPSGYVLNDTEYHVELFPGKDSTLVVNNEKKPNLKIVKTDAVTGAPLSGVTFTVNKADSSTLTTVKTDVNGEALLTSLDPGVYVVRETGVPDGYLLDSEPQTITLVPNKTGTVRFRNYPKPTLTIDKVDSITKDPIKGAKFHITYASNNSFTGELNDLGTYFTDEKGQIKLTKLRDGWYRVTEVEPAAGYAIKDPATQDCFIQAGTGKTLTFENTPLSALIIKKVDADSGAMLQGAKFRVRYLGGTSGTGGTVIGEYTTSVNGTIVITGLKAGTYIVEETKAPAGYEIDDTPQTVYLSGKEQDVVTVEFSNGKHGNLIIDKIDSVTKQPLPGAQFKITTSDGSFVGNYGGAVTSNGIYTTDSNGQIKLVNLKPDTYVVTEIKAPDGYVLDSTSQTVKVDRNDTQTLTFTNTPIGGGQIIKVDADSGKRIKGVKFEIAKMNGERIGTYTTDSNGIITLPQLADGWYTATEIKAAKGYLLDSTPHNFEVKAGRTTSLTVENTQASSMLIHKIDSVTGKGIYGVTFLVSDSKGNPIGQYTSDQNGYVYIDKTLTDGKYLVREIQAADGYVLDTTVRTFYVEYGATSTITWKNTPTMGQIQITKKSADDNPFNALAAGTFLPGATFEIYNRAGDLVNTVVTDKNGVAKSDTLPLGRYTIRETKAPVFYSATTQPIEVEIEFSGQIVRVEVLNQSVYTNVSVTKRGYKQVTPSQTIRYDFKNIANNSTVPLNSFYWRDTLPTSAVRLTKIITGTWNQKLSYKVVYKTNLHDYRTLADNLSTMKNYSLDASPAALGLASNEYVTDFMFVFGTVKAGFAQVDAPYILCWTNSWLNNGYQFANRTDVGGLHGGQWIMATDRWVTTVYKPGVTTLPKTGY</sequence>
<keyword evidence="2" id="KW-0964">Secreted</keyword>
<dbReference type="InterPro" id="IPR013552">
    <property type="entry name" value="Thioester_dom"/>
</dbReference>
<feature type="domain" description="SpaA-like prealbumin fold" evidence="6">
    <location>
        <begin position="987"/>
        <end position="1079"/>
    </location>
</feature>
<dbReference type="PANTHER" id="PTHR36108:SF13">
    <property type="entry name" value="COLOSSIN-B-RELATED"/>
    <property type="match status" value="1"/>
</dbReference>
<feature type="domain" description="SpaA-like prealbumin fold" evidence="6">
    <location>
        <begin position="622"/>
        <end position="705"/>
    </location>
</feature>
<dbReference type="InterPro" id="IPR013783">
    <property type="entry name" value="Ig-like_fold"/>
</dbReference>
<protein>
    <submittedName>
        <fullName evidence="7">Uncharacterized protein</fullName>
    </submittedName>
</protein>
<proteinExistence type="inferred from homology"/>
<dbReference type="Proteomes" id="UP000620147">
    <property type="component" value="Unassembled WGS sequence"/>
</dbReference>
<evidence type="ECO:0000256" key="4">
    <source>
        <dbReference type="SAM" id="SignalP"/>
    </source>
</evidence>